<dbReference type="GO" id="GO:0003700">
    <property type="term" value="F:DNA-binding transcription factor activity"/>
    <property type="evidence" value="ECO:0007669"/>
    <property type="project" value="InterPro"/>
</dbReference>
<evidence type="ECO:0000256" key="5">
    <source>
        <dbReference type="ARBA" id="ARBA00054626"/>
    </source>
</evidence>
<evidence type="ECO:0000313" key="10">
    <source>
        <dbReference type="EMBL" id="TCU20515.1"/>
    </source>
</evidence>
<keyword evidence="2" id="KW-0805">Transcription regulation</keyword>
<dbReference type="AlphaFoldDB" id="A0A4V2VAC7"/>
<dbReference type="InterPro" id="IPR000847">
    <property type="entry name" value="LysR_HTH_N"/>
</dbReference>
<accession>A0A4V2VAC7</accession>
<dbReference type="InterPro" id="IPR036390">
    <property type="entry name" value="WH_DNA-bd_sf"/>
</dbReference>
<dbReference type="PANTHER" id="PTHR30346:SF0">
    <property type="entry name" value="HCA OPERON TRANSCRIPTIONAL ACTIVATOR HCAR"/>
    <property type="match status" value="1"/>
</dbReference>
<dbReference type="EMBL" id="SMBH01000001">
    <property type="protein sequence ID" value="TCU20515.1"/>
    <property type="molecule type" value="Genomic_DNA"/>
</dbReference>
<reference evidence="10 11" key="1">
    <citation type="submission" date="2019-03" db="EMBL/GenBank/DDBJ databases">
        <title>Genomic Encyclopedia of Type Strains, Phase IV (KMG-V): Genome sequencing to study the core and pangenomes of soil and plant-associated prokaryotes.</title>
        <authorList>
            <person name="Whitman W."/>
        </authorList>
    </citation>
    <scope>NUCLEOTIDE SEQUENCE [LARGE SCALE GENOMIC DNA]</scope>
    <source>
        <strain evidence="10 11">Hc14</strain>
    </source>
</reference>
<dbReference type="InterPro" id="IPR036388">
    <property type="entry name" value="WH-like_DNA-bd_sf"/>
</dbReference>
<evidence type="ECO:0000256" key="7">
    <source>
        <dbReference type="ARBA" id="ARBA00083243"/>
    </source>
</evidence>
<dbReference type="Proteomes" id="UP000294576">
    <property type="component" value="Unassembled WGS sequence"/>
</dbReference>
<evidence type="ECO:0000256" key="2">
    <source>
        <dbReference type="ARBA" id="ARBA00023015"/>
    </source>
</evidence>
<comment type="caution">
    <text evidence="10">The sequence shown here is derived from an EMBL/GenBank/DDBJ whole genome shotgun (WGS) entry which is preliminary data.</text>
</comment>
<evidence type="ECO:0000256" key="8">
    <source>
        <dbReference type="SAM" id="MobiDB-lite"/>
    </source>
</evidence>
<feature type="region of interest" description="Disordered" evidence="8">
    <location>
        <begin position="130"/>
        <end position="151"/>
    </location>
</feature>
<evidence type="ECO:0000259" key="9">
    <source>
        <dbReference type="PROSITE" id="PS50931"/>
    </source>
</evidence>
<keyword evidence="4" id="KW-0804">Transcription</keyword>
<dbReference type="Pfam" id="PF00126">
    <property type="entry name" value="HTH_1"/>
    <property type="match status" value="1"/>
</dbReference>
<name>A0A4V2VAC7_RHISU</name>
<sequence>MELRQLSYFVAVAEELHFGRAAAKVRIAQPALSNHVQALERELGCQLFIRTTRRVELTRAGETFYARCVGILSEIDLSAEITRAVAGKTFRKIKIGTVYPATTGVLPAFLAKIAPQVSGYLHPYCQRQHRRHYPQPGKRPDQSRLHPPGGKHRLAALLLDRP</sequence>
<dbReference type="GO" id="GO:0003677">
    <property type="term" value="F:DNA binding"/>
    <property type="evidence" value="ECO:0007669"/>
    <property type="project" value="UniProtKB-KW"/>
</dbReference>
<proteinExistence type="inferred from homology"/>
<evidence type="ECO:0000256" key="3">
    <source>
        <dbReference type="ARBA" id="ARBA00023125"/>
    </source>
</evidence>
<dbReference type="GO" id="GO:0032993">
    <property type="term" value="C:protein-DNA complex"/>
    <property type="evidence" value="ECO:0007669"/>
    <property type="project" value="TreeGrafter"/>
</dbReference>
<evidence type="ECO:0000256" key="4">
    <source>
        <dbReference type="ARBA" id="ARBA00023163"/>
    </source>
</evidence>
<feature type="domain" description="HTH lysR-type" evidence="9">
    <location>
        <begin position="1"/>
        <end position="58"/>
    </location>
</feature>
<protein>
    <recommendedName>
        <fullName evidence="6">HTH-type transcriptional regulator TtuA</fullName>
    </recommendedName>
    <alternativeName>
        <fullName evidence="7">Tartrate utilization transcriptional regulator</fullName>
    </alternativeName>
</protein>
<keyword evidence="3" id="KW-0238">DNA-binding</keyword>
<dbReference type="FunFam" id="1.10.10.10:FF:000001">
    <property type="entry name" value="LysR family transcriptional regulator"/>
    <property type="match status" value="1"/>
</dbReference>
<dbReference type="SUPFAM" id="SSF46785">
    <property type="entry name" value="Winged helix' DNA-binding domain"/>
    <property type="match status" value="1"/>
</dbReference>
<dbReference type="PRINTS" id="PR00039">
    <property type="entry name" value="HTHLYSR"/>
</dbReference>
<evidence type="ECO:0000256" key="6">
    <source>
        <dbReference type="ARBA" id="ARBA00067332"/>
    </source>
</evidence>
<dbReference type="PROSITE" id="PS50931">
    <property type="entry name" value="HTH_LYSR"/>
    <property type="match status" value="1"/>
</dbReference>
<dbReference type="Gene3D" id="1.10.10.10">
    <property type="entry name" value="Winged helix-like DNA-binding domain superfamily/Winged helix DNA-binding domain"/>
    <property type="match status" value="1"/>
</dbReference>
<comment type="similarity">
    <text evidence="1">Belongs to the LysR transcriptional regulatory family.</text>
</comment>
<evidence type="ECO:0000313" key="11">
    <source>
        <dbReference type="Proteomes" id="UP000294576"/>
    </source>
</evidence>
<gene>
    <name evidence="10" type="ORF">EV132_101582</name>
</gene>
<dbReference type="PANTHER" id="PTHR30346">
    <property type="entry name" value="TRANSCRIPTIONAL DUAL REGULATOR HCAR-RELATED"/>
    <property type="match status" value="1"/>
</dbReference>
<comment type="function">
    <text evidence="5">Transcriptional regulator of the ttuABCDE tartrate utilization operon.</text>
</comment>
<organism evidence="10 11">
    <name type="scientific">Rhizobium sullae</name>
    <name type="common">Rhizobium hedysari</name>
    <dbReference type="NCBI Taxonomy" id="50338"/>
    <lineage>
        <taxon>Bacteria</taxon>
        <taxon>Pseudomonadati</taxon>
        <taxon>Pseudomonadota</taxon>
        <taxon>Alphaproteobacteria</taxon>
        <taxon>Hyphomicrobiales</taxon>
        <taxon>Rhizobiaceae</taxon>
        <taxon>Rhizobium/Agrobacterium group</taxon>
        <taxon>Rhizobium</taxon>
    </lineage>
</organism>
<evidence type="ECO:0000256" key="1">
    <source>
        <dbReference type="ARBA" id="ARBA00009437"/>
    </source>
</evidence>